<dbReference type="EMBL" id="CM042052">
    <property type="protein sequence ID" value="KAI3719212.1"/>
    <property type="molecule type" value="Genomic_DNA"/>
</dbReference>
<keyword evidence="2" id="KW-1185">Reference proteome</keyword>
<protein>
    <submittedName>
        <fullName evidence="1">Uncharacterized protein</fullName>
    </submittedName>
</protein>
<organism evidence="1 2">
    <name type="scientific">Arctium lappa</name>
    <name type="common">Greater burdock</name>
    <name type="synonym">Lappa major</name>
    <dbReference type="NCBI Taxonomy" id="4217"/>
    <lineage>
        <taxon>Eukaryota</taxon>
        <taxon>Viridiplantae</taxon>
        <taxon>Streptophyta</taxon>
        <taxon>Embryophyta</taxon>
        <taxon>Tracheophyta</taxon>
        <taxon>Spermatophyta</taxon>
        <taxon>Magnoliopsida</taxon>
        <taxon>eudicotyledons</taxon>
        <taxon>Gunneridae</taxon>
        <taxon>Pentapetalae</taxon>
        <taxon>asterids</taxon>
        <taxon>campanulids</taxon>
        <taxon>Asterales</taxon>
        <taxon>Asteraceae</taxon>
        <taxon>Carduoideae</taxon>
        <taxon>Cardueae</taxon>
        <taxon>Arctiinae</taxon>
        <taxon>Arctium</taxon>
    </lineage>
</organism>
<reference evidence="1 2" key="2">
    <citation type="journal article" date="2022" name="Mol. Ecol. Resour.">
        <title>The genomes of chicory, endive, great burdock and yacon provide insights into Asteraceae paleo-polyploidization history and plant inulin production.</title>
        <authorList>
            <person name="Fan W."/>
            <person name="Wang S."/>
            <person name="Wang H."/>
            <person name="Wang A."/>
            <person name="Jiang F."/>
            <person name="Liu H."/>
            <person name="Zhao H."/>
            <person name="Xu D."/>
            <person name="Zhang Y."/>
        </authorList>
    </citation>
    <scope>NUCLEOTIDE SEQUENCE [LARGE SCALE GENOMIC DNA]</scope>
    <source>
        <strain evidence="2">cv. Niubang</strain>
    </source>
</reference>
<evidence type="ECO:0000313" key="1">
    <source>
        <dbReference type="EMBL" id="KAI3719212.1"/>
    </source>
</evidence>
<comment type="caution">
    <text evidence="1">The sequence shown here is derived from an EMBL/GenBank/DDBJ whole genome shotgun (WGS) entry which is preliminary data.</text>
</comment>
<sequence length="139" mass="15574">MATSFTTRIHRPYYSVLFTISRIRIRQLPNLFYGAPTPLLTSSSHDKKSSFEGSDAGELDKGAATAALSGGGGGIWGEVMRFVDGGKTRALRKRSIWSSSSYTLKKMEIHGRFWLRKPLMGRRRDEFGMSGGRRWKGLI</sequence>
<gene>
    <name evidence="1" type="ORF">L6452_20107</name>
</gene>
<evidence type="ECO:0000313" key="2">
    <source>
        <dbReference type="Proteomes" id="UP001055879"/>
    </source>
</evidence>
<dbReference type="Proteomes" id="UP001055879">
    <property type="component" value="Linkage Group LG06"/>
</dbReference>
<name>A0ACB9B9P2_ARCLA</name>
<reference evidence="2" key="1">
    <citation type="journal article" date="2022" name="Mol. Ecol. Resour.">
        <title>The genomes of chicory, endive, great burdock and yacon provide insights into Asteraceae palaeo-polyploidization history and plant inulin production.</title>
        <authorList>
            <person name="Fan W."/>
            <person name="Wang S."/>
            <person name="Wang H."/>
            <person name="Wang A."/>
            <person name="Jiang F."/>
            <person name="Liu H."/>
            <person name="Zhao H."/>
            <person name="Xu D."/>
            <person name="Zhang Y."/>
        </authorList>
    </citation>
    <scope>NUCLEOTIDE SEQUENCE [LARGE SCALE GENOMIC DNA]</scope>
    <source>
        <strain evidence="2">cv. Niubang</strain>
    </source>
</reference>
<proteinExistence type="predicted"/>
<accession>A0ACB9B9P2</accession>